<name>A0A3G9JED2_MICVR</name>
<organism evidence="2 3">
    <name type="scientific">Microcystis viridis NIES-102</name>
    <dbReference type="NCBI Taxonomy" id="213615"/>
    <lineage>
        <taxon>Bacteria</taxon>
        <taxon>Bacillati</taxon>
        <taxon>Cyanobacteriota</taxon>
        <taxon>Cyanophyceae</taxon>
        <taxon>Oscillatoriophycideae</taxon>
        <taxon>Chroococcales</taxon>
        <taxon>Microcystaceae</taxon>
        <taxon>Microcystis</taxon>
    </lineage>
</organism>
<protein>
    <recommendedName>
        <fullName evidence="1">Nal1 C-terminal domain-containing protein</fullName>
    </recommendedName>
</protein>
<dbReference type="Pfam" id="PF25819">
    <property type="entry name" value="Nal1_C"/>
    <property type="match status" value="1"/>
</dbReference>
<dbReference type="RefSeq" id="WP_002738865.1">
    <property type="nucleotide sequence ID" value="NZ_AP019314.1"/>
</dbReference>
<gene>
    <name evidence="2" type="ORF">myaer102_14420</name>
</gene>
<accession>A0A3G9JED2</accession>
<dbReference type="InterPro" id="IPR009003">
    <property type="entry name" value="Peptidase_S1_PA"/>
</dbReference>
<dbReference type="AlphaFoldDB" id="A0A3G9JED2"/>
<evidence type="ECO:0000313" key="2">
    <source>
        <dbReference type="EMBL" id="BBH38926.1"/>
    </source>
</evidence>
<evidence type="ECO:0000313" key="3">
    <source>
        <dbReference type="Proteomes" id="UP000278152"/>
    </source>
</evidence>
<evidence type="ECO:0000259" key="1">
    <source>
        <dbReference type="Pfam" id="PF25819"/>
    </source>
</evidence>
<dbReference type="Proteomes" id="UP000278152">
    <property type="component" value="Chromosome"/>
</dbReference>
<proteinExistence type="predicted"/>
<dbReference type="InterPro" id="IPR057904">
    <property type="entry name" value="Nal1_C"/>
</dbReference>
<sequence>MSSRLVPTPELLQDAKNFKGEFLVRIFGAFPQIVGASLLSGIPNNSNIVGVGYGVKISGDTVIDDLALRVYVRSKLPKSQIPNNEQVPEEINGKLTDVIPVYDLSALARPVECGTSVGHFNITAGTLGCLVKKTAGDDNEIFILSNNHVLADSNQAQIDDNIIEPGKLDQGTEPIAKLTDFETIFLDDKPNFIDAAIAKVINNNDVRPSILTIGNVQQPPMTSALYQSVRKHGRTTGHTIGVIMDIAADVRVRFGQKIANFEDQLAIQGVNGLFSQGGDSGSLIVDAMTRRPVGLLFAGGGNQTFACPIDKVLSRFDIDIL</sequence>
<dbReference type="SUPFAM" id="SSF50494">
    <property type="entry name" value="Trypsin-like serine proteases"/>
    <property type="match status" value="1"/>
</dbReference>
<dbReference type="EMBL" id="AP019314">
    <property type="protein sequence ID" value="BBH38926.1"/>
    <property type="molecule type" value="Genomic_DNA"/>
</dbReference>
<dbReference type="KEGG" id="mvz:myaer102_14420"/>
<dbReference type="InterPro" id="IPR043504">
    <property type="entry name" value="Peptidase_S1_PA_chymotrypsin"/>
</dbReference>
<reference evidence="2 3" key="1">
    <citation type="submission" date="2018-11" db="EMBL/GenBank/DDBJ databases">
        <title>Complete genome sequence of Microcystis aeruginosa NIES-102.</title>
        <authorList>
            <person name="Yamaguchi H."/>
            <person name="Suzuki S."/>
            <person name="Kawachi M."/>
        </authorList>
    </citation>
    <scope>NUCLEOTIDE SEQUENCE [LARGE SCALE GENOMIC DNA]</scope>
    <source>
        <strain evidence="2 3">NIES-102</strain>
    </source>
</reference>
<dbReference type="Gene3D" id="2.40.10.10">
    <property type="entry name" value="Trypsin-like serine proteases"/>
    <property type="match status" value="1"/>
</dbReference>
<feature type="domain" description="Nal1 C-terminal" evidence="1">
    <location>
        <begin position="218"/>
        <end position="303"/>
    </location>
</feature>